<keyword evidence="3 6" id="KW-0158">Chromosome</keyword>
<dbReference type="WBParaSite" id="SSLN_0001221401-mRNA-1">
    <property type="protein sequence ID" value="SSLN_0001221401-mRNA-1"/>
    <property type="gene ID" value="SSLN_0001221401"/>
</dbReference>
<dbReference type="PANTHER" id="PTHR11467:SF36">
    <property type="entry name" value="HISTONE 24-RELATED"/>
    <property type="match status" value="1"/>
</dbReference>
<dbReference type="PRINTS" id="PR00624">
    <property type="entry name" value="HISTONEH5"/>
</dbReference>
<evidence type="ECO:0000256" key="3">
    <source>
        <dbReference type="ARBA" id="ARBA00022454"/>
    </source>
</evidence>
<evidence type="ECO:0000313" key="9">
    <source>
        <dbReference type="EMBL" id="VDL98152.1"/>
    </source>
</evidence>
<reference evidence="9 10" key="2">
    <citation type="submission" date="2018-11" db="EMBL/GenBank/DDBJ databases">
        <authorList>
            <consortium name="Pathogen Informatics"/>
        </authorList>
    </citation>
    <scope>NUCLEOTIDE SEQUENCE [LARGE SCALE GENOMIC DNA]</scope>
    <source>
        <strain evidence="9 10">NST_G2</strain>
    </source>
</reference>
<dbReference type="Gene3D" id="1.10.10.10">
    <property type="entry name" value="Winged helix-like DNA-binding domain superfamily/Winged helix DNA-binding domain"/>
    <property type="match status" value="1"/>
</dbReference>
<dbReference type="Proteomes" id="UP000275846">
    <property type="component" value="Unassembled WGS sequence"/>
</dbReference>
<evidence type="ECO:0000313" key="11">
    <source>
        <dbReference type="WBParaSite" id="SSLN_0001221401-mRNA-1"/>
    </source>
</evidence>
<accession>A0A183T5L9</accession>
<dbReference type="GO" id="GO:0005634">
    <property type="term" value="C:nucleus"/>
    <property type="evidence" value="ECO:0007669"/>
    <property type="project" value="UniProtKB-SubCell"/>
</dbReference>
<dbReference type="FunFam" id="1.10.10.10:FF:000140">
    <property type="entry name" value="Histone H1.0"/>
    <property type="match status" value="1"/>
</dbReference>
<dbReference type="OrthoDB" id="1110759at2759"/>
<evidence type="ECO:0000256" key="1">
    <source>
        <dbReference type="ARBA" id="ARBA00004123"/>
    </source>
</evidence>
<dbReference type="SMART" id="SM00526">
    <property type="entry name" value="H15"/>
    <property type="match status" value="1"/>
</dbReference>
<evidence type="ECO:0000256" key="6">
    <source>
        <dbReference type="RuleBase" id="RU003894"/>
    </source>
</evidence>
<reference evidence="11" key="1">
    <citation type="submission" date="2016-06" db="UniProtKB">
        <authorList>
            <consortium name="WormBaseParasite"/>
        </authorList>
    </citation>
    <scope>IDENTIFICATION</scope>
</reference>
<evidence type="ECO:0000256" key="7">
    <source>
        <dbReference type="SAM" id="MobiDB-lite"/>
    </source>
</evidence>
<dbReference type="GO" id="GO:0031492">
    <property type="term" value="F:nucleosomal DNA binding"/>
    <property type="evidence" value="ECO:0007669"/>
    <property type="project" value="TreeGrafter"/>
</dbReference>
<comment type="similarity">
    <text evidence="6">Belongs to the histone H1/H5 family.</text>
</comment>
<feature type="compositionally biased region" description="Basic residues" evidence="7">
    <location>
        <begin position="18"/>
        <end position="27"/>
    </location>
</feature>
<evidence type="ECO:0000259" key="8">
    <source>
        <dbReference type="PROSITE" id="PS51504"/>
    </source>
</evidence>
<dbReference type="InterPro" id="IPR036390">
    <property type="entry name" value="WH_DNA-bd_sf"/>
</dbReference>
<sequence>MSEPVVSAPAAHVGAPAKKVKTAKKPSKSQSHPPFANMVVTAIKDLKERNGSSRQAIVKHIKSHHPGIAEKVVEVQVRRALISGAKAGRLIQTKGVGASGSFKLSEKAKAPAGITKVAKPKKTTKAKTAVAKPKKASAKPKKTPTKPKKASAKPKKAAAKPGKAAPKVHKSKTPKKKVVAAVKPKKPTVKKTPKK</sequence>
<comment type="subcellular location">
    <subcellularLocation>
        <location evidence="2">Chromosome</location>
    </subcellularLocation>
    <subcellularLocation>
        <location evidence="1 6">Nucleus</location>
    </subcellularLocation>
</comment>
<dbReference type="CDD" id="cd00073">
    <property type="entry name" value="H15"/>
    <property type="match status" value="1"/>
</dbReference>
<dbReference type="GO" id="GO:0030261">
    <property type="term" value="P:chromosome condensation"/>
    <property type="evidence" value="ECO:0007669"/>
    <property type="project" value="TreeGrafter"/>
</dbReference>
<name>A0A183T5L9_SCHSO</name>
<proteinExistence type="inferred from homology"/>
<dbReference type="GO" id="GO:0030527">
    <property type="term" value="F:structural constituent of chromatin"/>
    <property type="evidence" value="ECO:0007669"/>
    <property type="project" value="InterPro"/>
</dbReference>
<feature type="region of interest" description="Disordered" evidence="7">
    <location>
        <begin position="100"/>
        <end position="195"/>
    </location>
</feature>
<organism evidence="11">
    <name type="scientific">Schistocephalus solidus</name>
    <name type="common">Tapeworm</name>
    <dbReference type="NCBI Taxonomy" id="70667"/>
    <lineage>
        <taxon>Eukaryota</taxon>
        <taxon>Metazoa</taxon>
        <taxon>Spiralia</taxon>
        <taxon>Lophotrochozoa</taxon>
        <taxon>Platyhelminthes</taxon>
        <taxon>Cestoda</taxon>
        <taxon>Eucestoda</taxon>
        <taxon>Diphyllobothriidea</taxon>
        <taxon>Diphyllobothriidae</taxon>
        <taxon>Schistocephalus</taxon>
    </lineage>
</organism>
<dbReference type="InterPro" id="IPR036388">
    <property type="entry name" value="WH-like_DNA-bd_sf"/>
</dbReference>
<dbReference type="PANTHER" id="PTHR11467">
    <property type="entry name" value="HISTONE H1"/>
    <property type="match status" value="1"/>
</dbReference>
<dbReference type="InterPro" id="IPR005818">
    <property type="entry name" value="Histone_H1/H5_H15"/>
</dbReference>
<dbReference type="SUPFAM" id="SSF46785">
    <property type="entry name" value="Winged helix' DNA-binding domain"/>
    <property type="match status" value="1"/>
</dbReference>
<dbReference type="PROSITE" id="PS51504">
    <property type="entry name" value="H15"/>
    <property type="match status" value="1"/>
</dbReference>
<dbReference type="STRING" id="70667.A0A183T5L9"/>
<keyword evidence="10" id="KW-1185">Reference proteome</keyword>
<evidence type="ECO:0000256" key="5">
    <source>
        <dbReference type="ARBA" id="ARBA00023242"/>
    </source>
</evidence>
<evidence type="ECO:0000256" key="2">
    <source>
        <dbReference type="ARBA" id="ARBA00004286"/>
    </source>
</evidence>
<evidence type="ECO:0000256" key="4">
    <source>
        <dbReference type="ARBA" id="ARBA00023125"/>
    </source>
</evidence>
<dbReference type="InterPro" id="IPR005819">
    <property type="entry name" value="H1/H5"/>
</dbReference>
<dbReference type="GO" id="GO:0006334">
    <property type="term" value="P:nucleosome assembly"/>
    <property type="evidence" value="ECO:0007669"/>
    <property type="project" value="InterPro"/>
</dbReference>
<dbReference type="GO" id="GO:0045910">
    <property type="term" value="P:negative regulation of DNA recombination"/>
    <property type="evidence" value="ECO:0007669"/>
    <property type="project" value="TreeGrafter"/>
</dbReference>
<dbReference type="EMBL" id="UYSU01036783">
    <property type="protein sequence ID" value="VDL98152.1"/>
    <property type="molecule type" value="Genomic_DNA"/>
</dbReference>
<keyword evidence="5 6" id="KW-0539">Nucleus</keyword>
<dbReference type="GO" id="GO:0003690">
    <property type="term" value="F:double-stranded DNA binding"/>
    <property type="evidence" value="ECO:0007669"/>
    <property type="project" value="TreeGrafter"/>
</dbReference>
<evidence type="ECO:0000313" key="10">
    <source>
        <dbReference type="Proteomes" id="UP000275846"/>
    </source>
</evidence>
<dbReference type="GO" id="GO:0000786">
    <property type="term" value="C:nucleosome"/>
    <property type="evidence" value="ECO:0007669"/>
    <property type="project" value="InterPro"/>
</dbReference>
<dbReference type="Pfam" id="PF00538">
    <property type="entry name" value="Linker_histone"/>
    <property type="match status" value="1"/>
</dbReference>
<feature type="domain" description="H15" evidence="8">
    <location>
        <begin position="31"/>
        <end position="106"/>
    </location>
</feature>
<keyword evidence="4 6" id="KW-0238">DNA-binding</keyword>
<protein>
    <submittedName>
        <fullName evidence="11">H15 domain-containing protein</fullName>
    </submittedName>
</protein>
<gene>
    <name evidence="9" type="ORF">SSLN_LOCUS11767</name>
</gene>
<dbReference type="AlphaFoldDB" id="A0A183T5L9"/>
<feature type="compositionally biased region" description="Basic residues" evidence="7">
    <location>
        <begin position="166"/>
        <end position="195"/>
    </location>
</feature>
<feature type="compositionally biased region" description="Basic residues" evidence="7">
    <location>
        <begin position="132"/>
        <end position="158"/>
    </location>
</feature>
<feature type="region of interest" description="Disordered" evidence="7">
    <location>
        <begin position="1"/>
        <end position="36"/>
    </location>
</feature>